<organism evidence="1 2">
    <name type="scientific">Araneus ventricosus</name>
    <name type="common">Orbweaver spider</name>
    <name type="synonym">Epeira ventricosa</name>
    <dbReference type="NCBI Taxonomy" id="182803"/>
    <lineage>
        <taxon>Eukaryota</taxon>
        <taxon>Metazoa</taxon>
        <taxon>Ecdysozoa</taxon>
        <taxon>Arthropoda</taxon>
        <taxon>Chelicerata</taxon>
        <taxon>Arachnida</taxon>
        <taxon>Araneae</taxon>
        <taxon>Araneomorphae</taxon>
        <taxon>Entelegynae</taxon>
        <taxon>Araneoidea</taxon>
        <taxon>Araneidae</taxon>
        <taxon>Araneus</taxon>
    </lineage>
</organism>
<dbReference type="AlphaFoldDB" id="A0A4Y2D9P0"/>
<evidence type="ECO:0000313" key="1">
    <source>
        <dbReference type="EMBL" id="GBM12295.1"/>
    </source>
</evidence>
<keyword evidence="2" id="KW-1185">Reference proteome</keyword>
<comment type="caution">
    <text evidence="1">The sequence shown here is derived from an EMBL/GenBank/DDBJ whole genome shotgun (WGS) entry which is preliminary data.</text>
</comment>
<reference evidence="1 2" key="1">
    <citation type="journal article" date="2019" name="Sci. Rep.">
        <title>Orb-weaving spider Araneus ventricosus genome elucidates the spidroin gene catalogue.</title>
        <authorList>
            <person name="Kono N."/>
            <person name="Nakamura H."/>
            <person name="Ohtoshi R."/>
            <person name="Moran D.A.P."/>
            <person name="Shinohara A."/>
            <person name="Yoshida Y."/>
            <person name="Fujiwara M."/>
            <person name="Mori M."/>
            <person name="Tomita M."/>
            <person name="Arakawa K."/>
        </authorList>
    </citation>
    <scope>NUCLEOTIDE SEQUENCE [LARGE SCALE GENOMIC DNA]</scope>
</reference>
<evidence type="ECO:0008006" key="3">
    <source>
        <dbReference type="Google" id="ProtNLM"/>
    </source>
</evidence>
<sequence length="197" mass="22875">MALGTKLSAATTPDDKLPYRELIDSLNYVAVCARPDIAYFISKLSPYLTCYDKSHWFSAKRVLRYLKKTINSGFVFELYDNVVYGYSDSDWGNSQEDRKLWAQRHRRNVLKRIANTEHLRQNGIARSNLRMAENQALNKNNYETFKLQMEAMLIKSDKFKYVSEVAPQPEPKEAYDSWKIKGSRTNADLILCFHQGS</sequence>
<evidence type="ECO:0000313" key="2">
    <source>
        <dbReference type="Proteomes" id="UP000499080"/>
    </source>
</evidence>
<accession>A0A4Y2D9P0</accession>
<proteinExistence type="predicted"/>
<dbReference type="Proteomes" id="UP000499080">
    <property type="component" value="Unassembled WGS sequence"/>
</dbReference>
<dbReference type="OrthoDB" id="413361at2759"/>
<gene>
    <name evidence="1" type="ORF">AVEN_155294_1</name>
</gene>
<protein>
    <recommendedName>
        <fullName evidence="3">Retrovirus-related Pol polyprotein from transposon TNT 1-94</fullName>
    </recommendedName>
</protein>
<dbReference type="PANTHER" id="PTHR11439">
    <property type="entry name" value="GAG-POL-RELATED RETROTRANSPOSON"/>
    <property type="match status" value="1"/>
</dbReference>
<dbReference type="EMBL" id="BGPR01000311">
    <property type="protein sequence ID" value="GBM12295.1"/>
    <property type="molecule type" value="Genomic_DNA"/>
</dbReference>
<dbReference type="PANTHER" id="PTHR11439:SF467">
    <property type="entry name" value="INTEGRASE CATALYTIC DOMAIN-CONTAINING PROTEIN"/>
    <property type="match status" value="1"/>
</dbReference>
<name>A0A4Y2D9P0_ARAVE</name>